<organism evidence="1 2">
    <name type="scientific">Bradyrhizobium denitrificans</name>
    <dbReference type="NCBI Taxonomy" id="2734912"/>
    <lineage>
        <taxon>Bacteria</taxon>
        <taxon>Pseudomonadati</taxon>
        <taxon>Pseudomonadota</taxon>
        <taxon>Alphaproteobacteria</taxon>
        <taxon>Hyphomicrobiales</taxon>
        <taxon>Nitrobacteraceae</taxon>
        <taxon>Bradyrhizobium</taxon>
    </lineage>
</organism>
<gene>
    <name evidence="1" type="ORF">JQ619_28325</name>
</gene>
<comment type="caution">
    <text evidence="1">The sequence shown here is derived from an EMBL/GenBank/DDBJ whole genome shotgun (WGS) entry which is preliminary data.</text>
</comment>
<accession>A0ABS5GEA4</accession>
<reference evidence="2" key="1">
    <citation type="journal article" date="2021" name="ISME J.">
        <title>Evolutionary origin and ecological implication of a unique nif island in free-living Bradyrhizobium lineages.</title>
        <authorList>
            <person name="Tao J."/>
        </authorList>
    </citation>
    <scope>NUCLEOTIDE SEQUENCE [LARGE SCALE GENOMIC DNA]</scope>
    <source>
        <strain evidence="2">SZCCT0094</strain>
    </source>
</reference>
<dbReference type="RefSeq" id="WP_041750956.1">
    <property type="nucleotide sequence ID" value="NZ_JABFDP010000003.1"/>
</dbReference>
<evidence type="ECO:0000313" key="2">
    <source>
        <dbReference type="Proteomes" id="UP001314635"/>
    </source>
</evidence>
<protein>
    <submittedName>
        <fullName evidence="1">Uncharacterized protein</fullName>
    </submittedName>
</protein>
<evidence type="ECO:0000313" key="1">
    <source>
        <dbReference type="EMBL" id="MBR1139669.1"/>
    </source>
</evidence>
<dbReference type="Proteomes" id="UP001314635">
    <property type="component" value="Unassembled WGS sequence"/>
</dbReference>
<sequence length="116" mass="12829">MRGSLPATPSAVVQAQAGIQYTAGQSYKNIRPRVPLCFHIVVAGLVPAIHVVRRPGYDVDARDKPGHDGITHWQCSRRSYDLIDVIALHKPRPNDVVTTVSDDWIARSNRAMTMEA</sequence>
<name>A0ABS5GEA4_9BRAD</name>
<proteinExistence type="predicted"/>
<dbReference type="EMBL" id="JAFCLK010000032">
    <property type="protein sequence ID" value="MBR1139669.1"/>
    <property type="molecule type" value="Genomic_DNA"/>
</dbReference>
<keyword evidence="2" id="KW-1185">Reference proteome</keyword>